<dbReference type="RefSeq" id="WP_138546725.1">
    <property type="nucleotide sequence ID" value="NZ_PNCJ01000052.1"/>
</dbReference>
<dbReference type="Gene3D" id="3.30.70.100">
    <property type="match status" value="1"/>
</dbReference>
<gene>
    <name evidence="2" type="ORF">CWB98_21955</name>
</gene>
<dbReference type="SUPFAM" id="SSF54909">
    <property type="entry name" value="Dimeric alpha+beta barrel"/>
    <property type="match status" value="1"/>
</dbReference>
<reference evidence="3" key="2">
    <citation type="submission" date="2019-06" db="EMBL/GenBank/DDBJ databases">
        <title>Co-occurence of chitin degradation, pigmentation and bioactivity in marine Pseudoalteromonas.</title>
        <authorList>
            <person name="Sonnenschein E.C."/>
            <person name="Bech P.K."/>
        </authorList>
    </citation>
    <scope>NUCLEOTIDE SEQUENCE [LARGE SCALE GENOMIC DNA]</scope>
    <source>
        <strain evidence="3">S2599</strain>
    </source>
</reference>
<comment type="caution">
    <text evidence="2">The sequence shown here is derived from an EMBL/GenBank/DDBJ whole genome shotgun (WGS) entry which is preliminary data.</text>
</comment>
<dbReference type="Pfam" id="PF07045">
    <property type="entry name" value="DUF1330"/>
    <property type="match status" value="1"/>
</dbReference>
<dbReference type="InterPro" id="IPR011008">
    <property type="entry name" value="Dimeric_a/b-barrel"/>
</dbReference>
<dbReference type="InterPro" id="IPR010753">
    <property type="entry name" value="DUF1330"/>
</dbReference>
<dbReference type="OrthoDB" id="5296554at2"/>
<name>A0A5S3WSB5_9GAMM</name>
<feature type="domain" description="DUF1330" evidence="1">
    <location>
        <begin position="7"/>
        <end position="96"/>
    </location>
</feature>
<dbReference type="Proteomes" id="UP000306719">
    <property type="component" value="Unassembled WGS sequence"/>
</dbReference>
<accession>A0A5S3WSB5</accession>
<evidence type="ECO:0000313" key="2">
    <source>
        <dbReference type="EMBL" id="TMP32054.1"/>
    </source>
</evidence>
<sequence>MYEYLVGLEVTDDEVYGQYRALMKPILGRYQGGFGFDFIVSEVLQSETDEPINRVFTIYFPSKDVADDFFCDPDYLKVKTRYFEASVAHTTIISGYEKAT</sequence>
<dbReference type="EMBL" id="PNCJ01000052">
    <property type="protein sequence ID" value="TMP32054.1"/>
    <property type="molecule type" value="Genomic_DNA"/>
</dbReference>
<dbReference type="AlphaFoldDB" id="A0A5S3WSB5"/>
<protein>
    <submittedName>
        <fullName evidence="2">DUF1330 domain-containing protein</fullName>
    </submittedName>
</protein>
<evidence type="ECO:0000259" key="1">
    <source>
        <dbReference type="Pfam" id="PF07045"/>
    </source>
</evidence>
<evidence type="ECO:0000313" key="3">
    <source>
        <dbReference type="Proteomes" id="UP000306719"/>
    </source>
</evidence>
<proteinExistence type="predicted"/>
<organism evidence="2 3">
    <name type="scientific">Pseudoalteromonas rubra</name>
    <dbReference type="NCBI Taxonomy" id="43658"/>
    <lineage>
        <taxon>Bacteria</taxon>
        <taxon>Pseudomonadati</taxon>
        <taxon>Pseudomonadota</taxon>
        <taxon>Gammaproteobacteria</taxon>
        <taxon>Alteromonadales</taxon>
        <taxon>Pseudoalteromonadaceae</taxon>
        <taxon>Pseudoalteromonas</taxon>
    </lineage>
</organism>
<reference evidence="2 3" key="1">
    <citation type="submission" date="2018-01" db="EMBL/GenBank/DDBJ databases">
        <authorList>
            <person name="Paulsen S."/>
            <person name="Gram L.K."/>
        </authorList>
    </citation>
    <scope>NUCLEOTIDE SEQUENCE [LARGE SCALE GENOMIC DNA]</scope>
    <source>
        <strain evidence="2 3">S2599</strain>
    </source>
</reference>